<dbReference type="GO" id="GO:0051321">
    <property type="term" value="P:meiotic cell cycle"/>
    <property type="evidence" value="ECO:0007669"/>
    <property type="project" value="UniProtKB-KW"/>
</dbReference>
<sequence length="501" mass="59151">MEGKTELQRNAFVTARRKELELFQRALDIQWLNSRMESGRMGRCLALIQQEAQTEKEFQERTDHAAIVNARAAKEAALGVEIEKVRHEEICNLARRHYLRQRDPSLRVLEKKLQAGYVCRDLQQQILHNQYKKLQEKAEANQANDYLLKALYNDFEAKEKEDREKMEQTTQYCKELQQQLVNRQLQKQCQYEETLIEKKMLEEVMRTLADEDQRELKQKKDLTEKTRKEMVTFQKAREAWREKQKKMVILEEKEIEEQLKMLGDRSVAVIAERERKQKIKEELNDKVAAKIMADEAARLERINLIKLLQEQELLEKNVQDDILAKEKQERVRKDTMDALTAQMENKKKVAADMKEKEVKFRKENEAKMAADMAEEREKELKKREKAKLYSQELLKQIAANRVKKEKEEKLEAQRADYVWECDRKWRAEVSGERQRMVEEHAPALLGYLQAGVLQRADLPALSAGAATRPDLRHLDIDALAHAPEPKRRPKCNAQCRVLREY</sequence>
<evidence type="ECO:0000256" key="7">
    <source>
        <dbReference type="ARBA" id="ARBA00023054"/>
    </source>
</evidence>
<comment type="similarity">
    <text evidence="3">Belongs to the MNS1 family.</text>
</comment>
<dbReference type="PANTHER" id="PTHR19265:SF0">
    <property type="entry name" value="MEIOSIS-SPECIFIC NUCLEAR STRUCTURAL PROTEIN 1"/>
    <property type="match status" value="1"/>
</dbReference>
<keyword evidence="11" id="KW-0469">Meiosis</keyword>
<keyword evidence="7 14" id="KW-0175">Coiled coil</keyword>
<dbReference type="OrthoDB" id="6883439at2759"/>
<gene>
    <name evidence="16" type="ORF">APLA_LOCUS8781</name>
</gene>
<evidence type="ECO:0000256" key="10">
    <source>
        <dbReference type="ARBA" id="ARBA00023242"/>
    </source>
</evidence>
<evidence type="ECO:0000313" key="17">
    <source>
        <dbReference type="Proteomes" id="UP000494256"/>
    </source>
</evidence>
<comment type="caution">
    <text evidence="16">The sequence shown here is derived from an EMBL/GenBank/DDBJ whole genome shotgun (WGS) entry which is preliminary data.</text>
</comment>
<dbReference type="Proteomes" id="UP000494256">
    <property type="component" value="Unassembled WGS sequence"/>
</dbReference>
<evidence type="ECO:0000256" key="12">
    <source>
        <dbReference type="ARBA" id="ARBA00023273"/>
    </source>
</evidence>
<evidence type="ECO:0000256" key="1">
    <source>
        <dbReference type="ARBA" id="ARBA00004123"/>
    </source>
</evidence>
<dbReference type="GO" id="GO:0031514">
    <property type="term" value="C:motile cilium"/>
    <property type="evidence" value="ECO:0007669"/>
    <property type="project" value="TreeGrafter"/>
</dbReference>
<keyword evidence="5" id="KW-0963">Cytoplasm</keyword>
<dbReference type="InterPro" id="IPR026504">
    <property type="entry name" value="MNS1"/>
</dbReference>
<proteinExistence type="inferred from homology"/>
<evidence type="ECO:0000256" key="13">
    <source>
        <dbReference type="ARBA" id="ARBA00046114"/>
    </source>
</evidence>
<dbReference type="Pfam" id="PF13868">
    <property type="entry name" value="TPH"/>
    <property type="match status" value="1"/>
</dbReference>
<evidence type="ECO:0000259" key="15">
    <source>
        <dbReference type="Pfam" id="PF13868"/>
    </source>
</evidence>
<keyword evidence="6" id="KW-0282">Flagellum</keyword>
<name>A0A8S1A2Q5_ARCPL</name>
<keyword evidence="9" id="KW-0206">Cytoskeleton</keyword>
<feature type="coiled-coil region" evidence="14">
    <location>
        <begin position="336"/>
        <end position="415"/>
    </location>
</feature>
<dbReference type="InterPro" id="IPR043597">
    <property type="entry name" value="TPH_dom"/>
</dbReference>
<comment type="function">
    <text evidence="13">Microtubule inner protein (MIP) part of the dynein-decorated doublet microtubules (DMTs) in cilia axoneme, which is required for motile cilia beating. May play a role in the control of meiotic division and germ cell differentiation through regulation of pairing and recombination during meiosis. Required for sperm flagella assembly. May play a role in the assembly and function of the outer dynein arm-docking complex (ODA-DC). ODA-DC mediates outer dynein arms (ODA) binding onto the axonemal doublet microtubules.</text>
</comment>
<organism evidence="16 17">
    <name type="scientific">Arctia plantaginis</name>
    <name type="common">Wood tiger moth</name>
    <name type="synonym">Phalaena plantaginis</name>
    <dbReference type="NCBI Taxonomy" id="874455"/>
    <lineage>
        <taxon>Eukaryota</taxon>
        <taxon>Metazoa</taxon>
        <taxon>Ecdysozoa</taxon>
        <taxon>Arthropoda</taxon>
        <taxon>Hexapoda</taxon>
        <taxon>Insecta</taxon>
        <taxon>Pterygota</taxon>
        <taxon>Neoptera</taxon>
        <taxon>Endopterygota</taxon>
        <taxon>Lepidoptera</taxon>
        <taxon>Glossata</taxon>
        <taxon>Ditrysia</taxon>
        <taxon>Noctuoidea</taxon>
        <taxon>Erebidae</taxon>
        <taxon>Arctiinae</taxon>
        <taxon>Arctia</taxon>
    </lineage>
</organism>
<evidence type="ECO:0000256" key="2">
    <source>
        <dbReference type="ARBA" id="ARBA00004611"/>
    </source>
</evidence>
<dbReference type="GO" id="GO:0005634">
    <property type="term" value="C:nucleus"/>
    <property type="evidence" value="ECO:0007669"/>
    <property type="project" value="UniProtKB-SubCell"/>
</dbReference>
<evidence type="ECO:0000256" key="3">
    <source>
        <dbReference type="ARBA" id="ARBA00009158"/>
    </source>
</evidence>
<comment type="subcellular location">
    <subcellularLocation>
        <location evidence="2">Cytoplasm</location>
        <location evidence="2">Cytoskeleton</location>
        <location evidence="2">Flagellum axoneme</location>
    </subcellularLocation>
    <subcellularLocation>
        <location evidence="1">Nucleus</location>
    </subcellularLocation>
</comment>
<dbReference type="PANTHER" id="PTHR19265">
    <property type="entry name" value="MEIOSIS-SPECIFIC NUCLEAR STRUCTURAL PROTEIN 1"/>
    <property type="match status" value="1"/>
</dbReference>
<evidence type="ECO:0000256" key="8">
    <source>
        <dbReference type="ARBA" id="ARBA00023069"/>
    </source>
</evidence>
<keyword evidence="10" id="KW-0539">Nucleus</keyword>
<dbReference type="AlphaFoldDB" id="A0A8S1A2Q5"/>
<keyword evidence="12" id="KW-0966">Cell projection</keyword>
<evidence type="ECO:0000313" key="16">
    <source>
        <dbReference type="EMBL" id="CAB3239592.1"/>
    </source>
</evidence>
<protein>
    <recommendedName>
        <fullName evidence="4">Meiosis-specific nuclear structural protein 1</fullName>
    </recommendedName>
</protein>
<evidence type="ECO:0000256" key="4">
    <source>
        <dbReference type="ARBA" id="ARBA00014813"/>
    </source>
</evidence>
<evidence type="ECO:0000256" key="9">
    <source>
        <dbReference type="ARBA" id="ARBA00023212"/>
    </source>
</evidence>
<dbReference type="GO" id="GO:0044782">
    <property type="term" value="P:cilium organization"/>
    <property type="evidence" value="ECO:0007669"/>
    <property type="project" value="TreeGrafter"/>
</dbReference>
<feature type="coiled-coil region" evidence="14">
    <location>
        <begin position="191"/>
        <end position="229"/>
    </location>
</feature>
<evidence type="ECO:0000256" key="5">
    <source>
        <dbReference type="ARBA" id="ARBA00022490"/>
    </source>
</evidence>
<evidence type="ECO:0000256" key="6">
    <source>
        <dbReference type="ARBA" id="ARBA00022846"/>
    </source>
</evidence>
<dbReference type="EMBL" id="CADEBD010000308">
    <property type="protein sequence ID" value="CAB3239592.1"/>
    <property type="molecule type" value="Genomic_DNA"/>
</dbReference>
<evidence type="ECO:0000256" key="11">
    <source>
        <dbReference type="ARBA" id="ARBA00023254"/>
    </source>
</evidence>
<evidence type="ECO:0000256" key="14">
    <source>
        <dbReference type="SAM" id="Coils"/>
    </source>
</evidence>
<feature type="domain" description="Trichohyalin-plectin-homology" evidence="15">
    <location>
        <begin position="100"/>
        <end position="449"/>
    </location>
</feature>
<reference evidence="16 17" key="1">
    <citation type="submission" date="2020-04" db="EMBL/GenBank/DDBJ databases">
        <authorList>
            <person name="Wallbank WR R."/>
            <person name="Pardo Diaz C."/>
            <person name="Kozak K."/>
            <person name="Martin S."/>
            <person name="Jiggins C."/>
            <person name="Moest M."/>
            <person name="Warren A I."/>
            <person name="Byers J.R.P. K."/>
            <person name="Montejo-Kovacevich G."/>
            <person name="Yen C E."/>
        </authorList>
    </citation>
    <scope>NUCLEOTIDE SEQUENCE [LARGE SCALE GENOMIC DNA]</scope>
</reference>
<accession>A0A8S1A2Q5</accession>
<keyword evidence="8" id="KW-0969">Cilium</keyword>